<sequence>DCLEAIGGPTDMAQPSARRIKMLKNCQSLAENAANSNPTFALAWYIAADASAELKQYDLFNFQLAAAQKTAPNEQWLATLRVALAEDNLSRLSNEARAGNDNDLKLLVQSRLGVASIAARYVAQPKFRERITLIVETLNNEEQRRFVSFVRAAAREAYRKRTLTQ</sequence>
<dbReference type="AlphaFoldDB" id="A0A3B0U5U9"/>
<dbReference type="EMBL" id="UOEO01000150">
    <property type="protein sequence ID" value="VAW20877.1"/>
    <property type="molecule type" value="Genomic_DNA"/>
</dbReference>
<reference evidence="1" key="1">
    <citation type="submission" date="2018-06" db="EMBL/GenBank/DDBJ databases">
        <authorList>
            <person name="Zhirakovskaya E."/>
        </authorList>
    </citation>
    <scope>NUCLEOTIDE SEQUENCE</scope>
</reference>
<accession>A0A3B0U5U9</accession>
<feature type="non-terminal residue" evidence="1">
    <location>
        <position position="1"/>
    </location>
</feature>
<organism evidence="1">
    <name type="scientific">hydrothermal vent metagenome</name>
    <dbReference type="NCBI Taxonomy" id="652676"/>
    <lineage>
        <taxon>unclassified sequences</taxon>
        <taxon>metagenomes</taxon>
        <taxon>ecological metagenomes</taxon>
    </lineage>
</organism>
<proteinExistence type="predicted"/>
<gene>
    <name evidence="1" type="ORF">MNBD_ALPHA12-1389</name>
</gene>
<protein>
    <submittedName>
        <fullName evidence="1">Uncharacterized protein</fullName>
    </submittedName>
</protein>
<name>A0A3B0U5U9_9ZZZZ</name>
<evidence type="ECO:0000313" key="1">
    <source>
        <dbReference type="EMBL" id="VAW20877.1"/>
    </source>
</evidence>